<evidence type="ECO:0000313" key="11">
    <source>
        <dbReference type="EMBL" id="GAA0741703.1"/>
    </source>
</evidence>
<accession>A0ABN1JKD8</accession>
<protein>
    <submittedName>
        <fullName evidence="11">Response regulator</fullName>
    </submittedName>
</protein>
<name>A0ABN1JKD8_9BURK</name>
<dbReference type="SMART" id="SM00862">
    <property type="entry name" value="Trans_reg_C"/>
    <property type="match status" value="1"/>
</dbReference>
<organism evidence="11 12">
    <name type="scientific">Ideonella azotifigens</name>
    <dbReference type="NCBI Taxonomy" id="513160"/>
    <lineage>
        <taxon>Bacteria</taxon>
        <taxon>Pseudomonadati</taxon>
        <taxon>Pseudomonadota</taxon>
        <taxon>Betaproteobacteria</taxon>
        <taxon>Burkholderiales</taxon>
        <taxon>Sphaerotilaceae</taxon>
        <taxon>Ideonella</taxon>
    </lineage>
</organism>
<dbReference type="SUPFAM" id="SSF46894">
    <property type="entry name" value="C-terminal effector domain of the bipartite response regulators"/>
    <property type="match status" value="1"/>
</dbReference>
<keyword evidence="1 6" id="KW-0597">Phosphoprotein</keyword>
<feature type="domain" description="OmpR/PhoB-type" evidence="10">
    <location>
        <begin position="196"/>
        <end position="296"/>
    </location>
</feature>
<feature type="DNA-binding region" description="OmpR/PhoB-type" evidence="7">
    <location>
        <begin position="196"/>
        <end position="296"/>
    </location>
</feature>
<evidence type="ECO:0000259" key="9">
    <source>
        <dbReference type="PROSITE" id="PS50110"/>
    </source>
</evidence>
<sequence>MPAAQARPEEAGVTGNKRDNAPRQPPGATGDNKMMASPPTAALAEFPAGALSLGATPPSRVLVVDDDADMRQMLDDVLHRSGFEVDCVDGAAQMREAMARHRHDLVLMDLRLRNEDGLVLARQLRQVSRVPIVMISGSSDETDRVLLLELAADDFLIKPFGMRELVARVRAVLRRYEQAGAPAVAAPAQVQAPSNSPRLAFGDWVLDLGRRELRSRAGELCALTQGEYRLLETLARQPQRLWSRDELLEQTRSADTEVYDRTIDVLILRLRRKIEPNPRHPQFICTERGLGYLFQALVTPL</sequence>
<evidence type="ECO:0000256" key="8">
    <source>
        <dbReference type="SAM" id="MobiDB-lite"/>
    </source>
</evidence>
<dbReference type="Gene3D" id="3.40.50.2300">
    <property type="match status" value="1"/>
</dbReference>
<keyword evidence="5" id="KW-0804">Transcription</keyword>
<evidence type="ECO:0000313" key="12">
    <source>
        <dbReference type="Proteomes" id="UP001500279"/>
    </source>
</evidence>
<dbReference type="InterPro" id="IPR011006">
    <property type="entry name" value="CheY-like_superfamily"/>
</dbReference>
<dbReference type="InterPro" id="IPR001867">
    <property type="entry name" value="OmpR/PhoB-type_DNA-bd"/>
</dbReference>
<dbReference type="PANTHER" id="PTHR48111">
    <property type="entry name" value="REGULATOR OF RPOS"/>
    <property type="match status" value="1"/>
</dbReference>
<evidence type="ECO:0000256" key="4">
    <source>
        <dbReference type="ARBA" id="ARBA00023125"/>
    </source>
</evidence>
<comment type="caution">
    <text evidence="11">The sequence shown here is derived from an EMBL/GenBank/DDBJ whole genome shotgun (WGS) entry which is preliminary data.</text>
</comment>
<evidence type="ECO:0000259" key="10">
    <source>
        <dbReference type="PROSITE" id="PS51755"/>
    </source>
</evidence>
<dbReference type="CDD" id="cd00383">
    <property type="entry name" value="trans_reg_C"/>
    <property type="match status" value="1"/>
</dbReference>
<keyword evidence="2" id="KW-0902">Two-component regulatory system</keyword>
<keyword evidence="3" id="KW-0805">Transcription regulation</keyword>
<evidence type="ECO:0000256" key="1">
    <source>
        <dbReference type="ARBA" id="ARBA00022553"/>
    </source>
</evidence>
<dbReference type="InterPro" id="IPR039420">
    <property type="entry name" value="WalR-like"/>
</dbReference>
<evidence type="ECO:0000256" key="3">
    <source>
        <dbReference type="ARBA" id="ARBA00023015"/>
    </source>
</evidence>
<dbReference type="Proteomes" id="UP001500279">
    <property type="component" value="Unassembled WGS sequence"/>
</dbReference>
<gene>
    <name evidence="11" type="ORF">GCM10009107_04520</name>
</gene>
<dbReference type="InterPro" id="IPR036388">
    <property type="entry name" value="WH-like_DNA-bd_sf"/>
</dbReference>
<dbReference type="EMBL" id="BAAAEW010000003">
    <property type="protein sequence ID" value="GAA0741703.1"/>
    <property type="molecule type" value="Genomic_DNA"/>
</dbReference>
<dbReference type="PROSITE" id="PS50110">
    <property type="entry name" value="RESPONSE_REGULATORY"/>
    <property type="match status" value="1"/>
</dbReference>
<evidence type="ECO:0000256" key="5">
    <source>
        <dbReference type="ARBA" id="ARBA00023163"/>
    </source>
</evidence>
<feature type="domain" description="Response regulatory" evidence="9">
    <location>
        <begin position="60"/>
        <end position="173"/>
    </location>
</feature>
<dbReference type="InterPro" id="IPR016032">
    <property type="entry name" value="Sig_transdc_resp-reg_C-effctor"/>
</dbReference>
<evidence type="ECO:0000256" key="7">
    <source>
        <dbReference type="PROSITE-ProRule" id="PRU01091"/>
    </source>
</evidence>
<reference evidence="11 12" key="1">
    <citation type="journal article" date="2019" name="Int. J. Syst. Evol. Microbiol.">
        <title>The Global Catalogue of Microorganisms (GCM) 10K type strain sequencing project: providing services to taxonomists for standard genome sequencing and annotation.</title>
        <authorList>
            <consortium name="The Broad Institute Genomics Platform"/>
            <consortium name="The Broad Institute Genome Sequencing Center for Infectious Disease"/>
            <person name="Wu L."/>
            <person name="Ma J."/>
        </authorList>
    </citation>
    <scope>NUCLEOTIDE SEQUENCE [LARGE SCALE GENOMIC DNA]</scope>
    <source>
        <strain evidence="11 12">JCM 15503</strain>
    </source>
</reference>
<dbReference type="Pfam" id="PF00486">
    <property type="entry name" value="Trans_reg_C"/>
    <property type="match status" value="1"/>
</dbReference>
<feature type="modified residue" description="4-aspartylphosphate" evidence="6">
    <location>
        <position position="109"/>
    </location>
</feature>
<evidence type="ECO:0000256" key="6">
    <source>
        <dbReference type="PROSITE-ProRule" id="PRU00169"/>
    </source>
</evidence>
<dbReference type="Pfam" id="PF00072">
    <property type="entry name" value="Response_reg"/>
    <property type="match status" value="1"/>
</dbReference>
<dbReference type="InterPro" id="IPR001789">
    <property type="entry name" value="Sig_transdc_resp-reg_receiver"/>
</dbReference>
<keyword evidence="12" id="KW-1185">Reference proteome</keyword>
<dbReference type="Gene3D" id="6.10.250.690">
    <property type="match status" value="1"/>
</dbReference>
<feature type="region of interest" description="Disordered" evidence="8">
    <location>
        <begin position="1"/>
        <end position="37"/>
    </location>
</feature>
<dbReference type="SMART" id="SM00448">
    <property type="entry name" value="REC"/>
    <property type="match status" value="1"/>
</dbReference>
<dbReference type="SUPFAM" id="SSF52172">
    <property type="entry name" value="CheY-like"/>
    <property type="match status" value="1"/>
</dbReference>
<evidence type="ECO:0000256" key="2">
    <source>
        <dbReference type="ARBA" id="ARBA00023012"/>
    </source>
</evidence>
<keyword evidence="4 7" id="KW-0238">DNA-binding</keyword>
<proteinExistence type="predicted"/>
<dbReference type="Gene3D" id="1.10.10.10">
    <property type="entry name" value="Winged helix-like DNA-binding domain superfamily/Winged helix DNA-binding domain"/>
    <property type="match status" value="1"/>
</dbReference>
<dbReference type="PROSITE" id="PS51755">
    <property type="entry name" value="OMPR_PHOB"/>
    <property type="match status" value="1"/>
</dbReference>
<dbReference type="PANTHER" id="PTHR48111:SF4">
    <property type="entry name" value="DNA-BINDING DUAL TRANSCRIPTIONAL REGULATOR OMPR"/>
    <property type="match status" value="1"/>
</dbReference>